<accession>V6F5F8</accession>
<dbReference type="Proteomes" id="UP000018922">
    <property type="component" value="Chromosome I"/>
</dbReference>
<reference evidence="2 3" key="1">
    <citation type="journal article" date="2014" name="Genome Announc.">
        <title>Complete genome sequence of Magnetospirillum gryphiswaldense MSR-1.</title>
        <authorList>
            <person name="Wang X."/>
            <person name="Wang Q."/>
            <person name="Zhang W."/>
            <person name="Wang Y."/>
            <person name="Li L."/>
            <person name="Wen T."/>
            <person name="Zhang T."/>
            <person name="Zhang Y."/>
            <person name="Xu J."/>
            <person name="Hu J."/>
            <person name="Li S."/>
            <person name="Liu L."/>
            <person name="Liu J."/>
            <person name="Jiang W."/>
            <person name="Tian J."/>
            <person name="Li Y."/>
            <person name="Schuler D."/>
            <person name="Wang L."/>
            <person name="Li J."/>
        </authorList>
    </citation>
    <scope>NUCLEOTIDE SEQUENCE [LARGE SCALE GENOMIC DNA]</scope>
    <source>
        <strain evidence="3">DSM 6361 / JCM 21280 / NBRC 15271 / MSR-1</strain>
    </source>
</reference>
<dbReference type="KEGG" id="mgy:MGMSRv2__3392"/>
<dbReference type="AlphaFoldDB" id="V6F5F8"/>
<dbReference type="InterPro" id="IPR055259">
    <property type="entry name" value="YkvP/CgeB_Glyco_trans-like"/>
</dbReference>
<name>V6F5F8_MAGGM</name>
<evidence type="ECO:0000313" key="3">
    <source>
        <dbReference type="Proteomes" id="UP000018922"/>
    </source>
</evidence>
<keyword evidence="3" id="KW-1185">Reference proteome</keyword>
<evidence type="ECO:0000313" key="2">
    <source>
        <dbReference type="EMBL" id="CDL00607.1"/>
    </source>
</evidence>
<dbReference type="STRING" id="1430440.MGMSRv2__3392"/>
<feature type="domain" description="Spore protein YkvP/CgeB glycosyl transferase-like" evidence="1">
    <location>
        <begin position="205"/>
        <end position="344"/>
    </location>
</feature>
<dbReference type="HOGENOM" id="CLU_067339_0_0_5"/>
<dbReference type="EMBL" id="HG794546">
    <property type="protein sequence ID" value="CDL00607.1"/>
    <property type="molecule type" value="Genomic_DNA"/>
</dbReference>
<proteinExistence type="predicted"/>
<protein>
    <recommendedName>
        <fullName evidence="1">Spore protein YkvP/CgeB glycosyl transferase-like domain-containing protein</fullName>
    </recommendedName>
</protein>
<evidence type="ECO:0000259" key="1">
    <source>
        <dbReference type="Pfam" id="PF13524"/>
    </source>
</evidence>
<organism evidence="2 3">
    <name type="scientific">Magnetospirillum gryphiswaldense (strain DSM 6361 / JCM 21280 / NBRC 15271 / MSR-1)</name>
    <dbReference type="NCBI Taxonomy" id="431944"/>
    <lineage>
        <taxon>Bacteria</taxon>
        <taxon>Pseudomonadati</taxon>
        <taxon>Pseudomonadota</taxon>
        <taxon>Alphaproteobacteria</taxon>
        <taxon>Rhodospirillales</taxon>
        <taxon>Rhodospirillaceae</taxon>
        <taxon>Magnetospirillum</taxon>
    </lineage>
</organism>
<dbReference type="Pfam" id="PF13524">
    <property type="entry name" value="Glyco_trans_1_2"/>
    <property type="match status" value="1"/>
</dbReference>
<gene>
    <name evidence="2" type="ordered locus">MGMSRv2__3392</name>
</gene>
<sequence>MSLDRPLSIVVVGQTIAGSRTPQRVAALRRLGHRVGVVPINRDGATYEDRPSLMDRLRYRLRLPADPASCNDAVLTAVARDCDLVWIEAVPMIRAATLNRLRQVAPKALLAWYSEDDMMNPIHRSRWLERAMPVFDWWLTTKSFNLDADEVPSWGVRRMLFVNNSFDPDLHHPTALSETERREVQADITFIGTFEAPRAASLLRLAEAGMAVRVWGNGWGGWIDRHPNLRIENRPVYDRDYAKVVGAAKISLGFLRKGNRDRQTCRTVEIPACGGFMLHEYSDEAAALVHPDSEAGFFRDDDDLVTQAKRWLADDTARIKAAQTAARAMIERGHSHDARLHGILNRLFGESKTP</sequence>
<dbReference type="eggNOG" id="COG4641">
    <property type="taxonomic scope" value="Bacteria"/>
</dbReference>